<dbReference type="RefSeq" id="WP_151123790.1">
    <property type="nucleotide sequence ID" value="NZ_CP088081.1"/>
</dbReference>
<dbReference type="EMBL" id="VZPB01000016">
    <property type="protein sequence ID" value="KAB0583267.1"/>
    <property type="molecule type" value="Genomic_DNA"/>
</dbReference>
<keyword evidence="3" id="KW-1185">Reference proteome</keyword>
<comment type="caution">
    <text evidence="2">The sequence shown here is derived from an EMBL/GenBank/DDBJ whole genome shotgun (WGS) entry which is preliminary data.</text>
</comment>
<proteinExistence type="predicted"/>
<evidence type="ECO:0000313" key="2">
    <source>
        <dbReference type="EMBL" id="KAB0583267.1"/>
    </source>
</evidence>
<evidence type="ECO:0000259" key="1">
    <source>
        <dbReference type="Pfam" id="PF04577"/>
    </source>
</evidence>
<dbReference type="InterPro" id="IPR049625">
    <property type="entry name" value="Glyco_transf_61_cat"/>
</dbReference>
<dbReference type="GO" id="GO:0016757">
    <property type="term" value="F:glycosyltransferase activity"/>
    <property type="evidence" value="ECO:0007669"/>
    <property type="project" value="InterPro"/>
</dbReference>
<sequence>MPPIDDLLDQLQRDIPLYGHHTAAIGFKQALVARLGVQQAHGPACAALQLPQMSRLRRLPVMALREAAQQHGLHLRTLWPGGQSHELPRLQVVGERDDAPRTVIDRAGYLACLDAVEVRGRSELLLWRDRVLHDVEGDEARRIHDQFGFDPQVLNAEDDHWWVMDSAEPAPVIEEALWLGGHHAHDFGHWLTEYLPKLATALLAGWPGGMPVLVDASAPATVREALPALLPPGTPVQTVPHLGRLHVRRLWCASNVSYPGYCPLLSADEDMDRLLSPPWRLAPLFGVIAAAAEKALSRPTGIARLYLARRPGRHKAIVNHGDVDEVLSRQGFTRVLPEEHPFLEQLNLVRQARFIVAPEGSNALLSFFARPGTRLCVLTSPYTRPLLDMGGAARERALDLSFLTGPCVTDGSPLAEHPFWRFWSDYRIDPALLARFLAAWPTGPDA</sequence>
<accession>A0A643FCN6</accession>
<dbReference type="OrthoDB" id="8536760at2"/>
<gene>
    <name evidence="2" type="ORF">F7Q92_08865</name>
</gene>
<keyword evidence="2" id="KW-0808">Transferase</keyword>
<reference evidence="2 3" key="1">
    <citation type="submission" date="2019-09" db="EMBL/GenBank/DDBJ databases">
        <title>Draft genome sequences of 48 bacterial type strains from the CCUG.</title>
        <authorList>
            <person name="Tunovic T."/>
            <person name="Pineiro-Iglesias B."/>
            <person name="Unosson C."/>
            <person name="Inganas E."/>
            <person name="Ohlen M."/>
            <person name="Cardew S."/>
            <person name="Jensie-Markopoulos S."/>
            <person name="Salva-Serra F."/>
            <person name="Jaen-Luchoro D."/>
            <person name="Karlsson R."/>
            <person name="Svensson-Stadler L."/>
            <person name="Chun J."/>
            <person name="Moore E."/>
        </authorList>
    </citation>
    <scope>NUCLEOTIDE SEQUENCE [LARGE SCALE GENOMIC DNA]</scope>
    <source>
        <strain evidence="2 3">CCUG 30977</strain>
    </source>
</reference>
<dbReference type="Proteomes" id="UP000430120">
    <property type="component" value="Unassembled WGS sequence"/>
</dbReference>
<protein>
    <submittedName>
        <fullName evidence="2">Glycosyltransferase family 61 protein</fullName>
    </submittedName>
</protein>
<dbReference type="AlphaFoldDB" id="A0A643FCN6"/>
<feature type="domain" description="Glycosyltransferase 61 catalytic" evidence="1">
    <location>
        <begin position="187"/>
        <end position="376"/>
    </location>
</feature>
<organism evidence="2 3">
    <name type="scientific">Ideonella dechloratans</name>
    <dbReference type="NCBI Taxonomy" id="36863"/>
    <lineage>
        <taxon>Bacteria</taxon>
        <taxon>Pseudomonadati</taxon>
        <taxon>Pseudomonadota</taxon>
        <taxon>Betaproteobacteria</taxon>
        <taxon>Burkholderiales</taxon>
        <taxon>Sphaerotilaceae</taxon>
        <taxon>Ideonella</taxon>
    </lineage>
</organism>
<dbReference type="Pfam" id="PF04577">
    <property type="entry name" value="Glyco_transf_61"/>
    <property type="match status" value="1"/>
</dbReference>
<name>A0A643FCN6_IDEDE</name>
<evidence type="ECO:0000313" key="3">
    <source>
        <dbReference type="Proteomes" id="UP000430120"/>
    </source>
</evidence>